<gene>
    <name evidence="3" type="ORF">METZ01_LOCUS5884</name>
</gene>
<organism evidence="3">
    <name type="scientific">marine metagenome</name>
    <dbReference type="NCBI Taxonomy" id="408172"/>
    <lineage>
        <taxon>unclassified sequences</taxon>
        <taxon>metagenomes</taxon>
        <taxon>ecological metagenomes</taxon>
    </lineage>
</organism>
<protein>
    <recommendedName>
        <fullName evidence="4">Lipase</fullName>
    </recommendedName>
</protein>
<proteinExistence type="predicted"/>
<accession>A0A381NEL5</accession>
<reference evidence="3" key="1">
    <citation type="submission" date="2018-05" db="EMBL/GenBank/DDBJ databases">
        <authorList>
            <person name="Lanie J.A."/>
            <person name="Ng W.-L."/>
            <person name="Kazmierczak K.M."/>
            <person name="Andrzejewski T.M."/>
            <person name="Davidsen T.M."/>
            <person name="Wayne K.J."/>
            <person name="Tettelin H."/>
            <person name="Glass J.I."/>
            <person name="Rusch D."/>
            <person name="Podicherti R."/>
            <person name="Tsui H.-C.T."/>
            <person name="Winkler M.E."/>
        </authorList>
    </citation>
    <scope>NUCLEOTIDE SEQUENCE</scope>
</reference>
<evidence type="ECO:0008006" key="4">
    <source>
        <dbReference type="Google" id="ProtNLM"/>
    </source>
</evidence>
<dbReference type="Pfam" id="PF14333">
    <property type="entry name" value="DUF4389"/>
    <property type="match status" value="1"/>
</dbReference>
<feature type="transmembrane region" description="Helical" evidence="2">
    <location>
        <begin position="21"/>
        <end position="50"/>
    </location>
</feature>
<evidence type="ECO:0000256" key="2">
    <source>
        <dbReference type="SAM" id="Phobius"/>
    </source>
</evidence>
<keyword evidence="2" id="KW-1133">Transmembrane helix</keyword>
<dbReference type="InterPro" id="IPR025498">
    <property type="entry name" value="DUF4389"/>
</dbReference>
<keyword evidence="2" id="KW-0472">Membrane</keyword>
<name>A0A381NEL5_9ZZZZ</name>
<evidence type="ECO:0000313" key="3">
    <source>
        <dbReference type="EMBL" id="SUZ53030.1"/>
    </source>
</evidence>
<dbReference type="AlphaFoldDB" id="A0A381NEL5"/>
<evidence type="ECO:0000256" key="1">
    <source>
        <dbReference type="SAM" id="MobiDB-lite"/>
    </source>
</evidence>
<dbReference type="EMBL" id="UINC01000310">
    <property type="protein sequence ID" value="SUZ53030.1"/>
    <property type="molecule type" value="Genomic_DNA"/>
</dbReference>
<feature type="compositionally biased region" description="Basic residues" evidence="1">
    <location>
        <begin position="118"/>
        <end position="129"/>
    </location>
</feature>
<sequence length="139" mass="15572">MSEKLDNIIDNLKQSSVWVRIILMVAFAVVLYPVFLVLLVLMIAQMLFVIITGESNANLRSLGVALSAYVFQIVQFMSYVTDTKPFPFSDFPKAENDDLNVSNEIKQDKKNTVINKKPAAKKVAKKKTASRNSATKKSE</sequence>
<keyword evidence="2" id="KW-0812">Transmembrane</keyword>
<feature type="region of interest" description="Disordered" evidence="1">
    <location>
        <begin position="117"/>
        <end position="139"/>
    </location>
</feature>
<feature type="compositionally biased region" description="Polar residues" evidence="1">
    <location>
        <begin position="130"/>
        <end position="139"/>
    </location>
</feature>